<feature type="transmembrane region" description="Helical" evidence="7">
    <location>
        <begin position="35"/>
        <end position="56"/>
    </location>
</feature>
<evidence type="ECO:0000313" key="10">
    <source>
        <dbReference type="EMBL" id="MFC7581417.1"/>
    </source>
</evidence>
<evidence type="ECO:0000256" key="5">
    <source>
        <dbReference type="ARBA" id="ARBA00022989"/>
    </source>
</evidence>
<dbReference type="Gene3D" id="1.10.3720.10">
    <property type="entry name" value="MetI-like"/>
    <property type="match status" value="1"/>
</dbReference>
<reference evidence="11" key="1">
    <citation type="journal article" date="2019" name="Int. J. Syst. Evol. Microbiol.">
        <title>The Global Catalogue of Microorganisms (GCM) 10K type strain sequencing project: providing services to taxonomists for standard genome sequencing and annotation.</title>
        <authorList>
            <consortium name="The Broad Institute Genomics Platform"/>
            <consortium name="The Broad Institute Genome Sequencing Center for Infectious Disease"/>
            <person name="Wu L."/>
            <person name="Ma J."/>
        </authorList>
    </citation>
    <scope>NUCLEOTIDE SEQUENCE [LARGE SCALE GENOMIC DNA]</scope>
    <source>
        <strain evidence="11">CCUG 56698</strain>
    </source>
</reference>
<dbReference type="PANTHER" id="PTHR43005">
    <property type="entry name" value="BLR7065 PROTEIN"/>
    <property type="match status" value="1"/>
</dbReference>
<dbReference type="Proteomes" id="UP001596527">
    <property type="component" value="Unassembled WGS sequence"/>
</dbReference>
<dbReference type="CDD" id="cd06261">
    <property type="entry name" value="TM_PBP2"/>
    <property type="match status" value="1"/>
</dbReference>
<protein>
    <submittedName>
        <fullName evidence="10">Carbohydrate ABC transporter permease</fullName>
    </submittedName>
</protein>
<evidence type="ECO:0000313" key="11">
    <source>
        <dbReference type="Proteomes" id="UP001596527"/>
    </source>
</evidence>
<dbReference type="PANTHER" id="PTHR43005:SF1">
    <property type="entry name" value="SPERMIDINE_PUTRESCINE TRANSPORT SYSTEM PERMEASE PROTEIN"/>
    <property type="match status" value="1"/>
</dbReference>
<gene>
    <name evidence="10" type="ORF">ACFQWG_09455</name>
</gene>
<keyword evidence="5 7" id="KW-1133">Transmembrane helix</keyword>
<feature type="transmembrane region" description="Helical" evidence="7">
    <location>
        <begin position="282"/>
        <end position="304"/>
    </location>
</feature>
<feature type="region of interest" description="Disordered" evidence="8">
    <location>
        <begin position="1"/>
        <end position="29"/>
    </location>
</feature>
<evidence type="ECO:0000259" key="9">
    <source>
        <dbReference type="PROSITE" id="PS50928"/>
    </source>
</evidence>
<comment type="caution">
    <text evidence="10">The sequence shown here is derived from an EMBL/GenBank/DDBJ whole genome shotgun (WGS) entry which is preliminary data.</text>
</comment>
<keyword evidence="2 7" id="KW-0813">Transport</keyword>
<dbReference type="Pfam" id="PF00528">
    <property type="entry name" value="BPD_transp_1"/>
    <property type="match status" value="1"/>
</dbReference>
<name>A0ABW2SMS0_9ACTO</name>
<keyword evidence="6 7" id="KW-0472">Membrane</keyword>
<proteinExistence type="inferred from homology"/>
<dbReference type="EMBL" id="JBHTEF010000001">
    <property type="protein sequence ID" value="MFC7581417.1"/>
    <property type="molecule type" value="Genomic_DNA"/>
</dbReference>
<dbReference type="RefSeq" id="WP_380974718.1">
    <property type="nucleotide sequence ID" value="NZ_JBHTEF010000001.1"/>
</dbReference>
<evidence type="ECO:0000256" key="4">
    <source>
        <dbReference type="ARBA" id="ARBA00022692"/>
    </source>
</evidence>
<keyword evidence="4 7" id="KW-0812">Transmembrane</keyword>
<keyword evidence="3" id="KW-1003">Cell membrane</keyword>
<feature type="domain" description="ABC transmembrane type-1" evidence="9">
    <location>
        <begin position="90"/>
        <end position="303"/>
    </location>
</feature>
<accession>A0ABW2SMS0</accession>
<evidence type="ECO:0000256" key="7">
    <source>
        <dbReference type="RuleBase" id="RU363032"/>
    </source>
</evidence>
<keyword evidence="11" id="KW-1185">Reference proteome</keyword>
<dbReference type="PROSITE" id="PS50928">
    <property type="entry name" value="ABC_TM1"/>
    <property type="match status" value="1"/>
</dbReference>
<comment type="similarity">
    <text evidence="7">Belongs to the binding-protein-dependent transport system permease family.</text>
</comment>
<evidence type="ECO:0000256" key="3">
    <source>
        <dbReference type="ARBA" id="ARBA00022475"/>
    </source>
</evidence>
<evidence type="ECO:0000256" key="8">
    <source>
        <dbReference type="SAM" id="MobiDB-lite"/>
    </source>
</evidence>
<comment type="subcellular location">
    <subcellularLocation>
        <location evidence="1 7">Cell membrane</location>
        <topology evidence="1 7">Multi-pass membrane protein</topology>
    </subcellularLocation>
</comment>
<feature type="transmembrane region" description="Helical" evidence="7">
    <location>
        <begin position="177"/>
        <end position="201"/>
    </location>
</feature>
<feature type="transmembrane region" description="Helical" evidence="7">
    <location>
        <begin position="127"/>
        <end position="144"/>
    </location>
</feature>
<feature type="transmembrane region" description="Helical" evidence="7">
    <location>
        <begin position="94"/>
        <end position="115"/>
    </location>
</feature>
<evidence type="ECO:0000256" key="2">
    <source>
        <dbReference type="ARBA" id="ARBA00022448"/>
    </source>
</evidence>
<sequence length="310" mass="33110">MSTIEEAARRRPSRTSRRGGETGASGPRTSSGVPWVLPAMLVSAVVIYYCIGYTGYISTLDWNGVSPDQDHVGWSNYSRLASDPVFWKALWHTAVYYAATTIGQLGMGFVFAALLHSKVALRPVYKVIVFIPSVIAPATMAPVFRQMFSPSGEINGVLDALGLEGLGQSWLASPGTALVVVILIQIWLSTGVAFILYYAAMGQVDTETIEAARLDGAGNLRVLRSVVWPSCRGTTVALMTLSAIASLKTFDVPYLVTGGGPNYGTEFLGTLIYRTSVPNSDVGYGAAISMVLLVLAIVAAVASFRSGRER</sequence>
<dbReference type="InterPro" id="IPR000515">
    <property type="entry name" value="MetI-like"/>
</dbReference>
<evidence type="ECO:0000256" key="1">
    <source>
        <dbReference type="ARBA" id="ARBA00004651"/>
    </source>
</evidence>
<evidence type="ECO:0000256" key="6">
    <source>
        <dbReference type="ARBA" id="ARBA00023136"/>
    </source>
</evidence>
<organism evidence="10 11">
    <name type="scientific">Schaalia naturae</name>
    <dbReference type="NCBI Taxonomy" id="635203"/>
    <lineage>
        <taxon>Bacteria</taxon>
        <taxon>Bacillati</taxon>
        <taxon>Actinomycetota</taxon>
        <taxon>Actinomycetes</taxon>
        <taxon>Actinomycetales</taxon>
        <taxon>Actinomycetaceae</taxon>
        <taxon>Schaalia</taxon>
    </lineage>
</organism>
<dbReference type="SUPFAM" id="SSF161098">
    <property type="entry name" value="MetI-like"/>
    <property type="match status" value="1"/>
</dbReference>
<dbReference type="InterPro" id="IPR035906">
    <property type="entry name" value="MetI-like_sf"/>
</dbReference>